<dbReference type="PANTHER" id="PTHR30404:SF0">
    <property type="entry name" value="N-ACETYLMURAMOYL-L-ALANINE AMIDASE AMIC"/>
    <property type="match status" value="1"/>
</dbReference>
<dbReference type="EMBL" id="PHEX01000071">
    <property type="protein sequence ID" value="PKQ27618.1"/>
    <property type="molecule type" value="Genomic_DNA"/>
</dbReference>
<dbReference type="InterPro" id="IPR005543">
    <property type="entry name" value="PASTA_dom"/>
</dbReference>
<evidence type="ECO:0000256" key="1">
    <source>
        <dbReference type="ARBA" id="ARBA00022801"/>
    </source>
</evidence>
<gene>
    <name evidence="5" type="ORF">CVT63_07005</name>
</gene>
<dbReference type="CDD" id="cd02696">
    <property type="entry name" value="MurNAc-LAA"/>
    <property type="match status" value="1"/>
</dbReference>
<dbReference type="Pfam" id="PF01520">
    <property type="entry name" value="Amidase_3"/>
    <property type="match status" value="1"/>
</dbReference>
<dbReference type="Gene3D" id="3.40.630.40">
    <property type="entry name" value="Zn-dependent exopeptidases"/>
    <property type="match status" value="1"/>
</dbReference>
<dbReference type="PANTHER" id="PTHR30404">
    <property type="entry name" value="N-ACETYLMURAMOYL-L-ALANINE AMIDASE"/>
    <property type="match status" value="1"/>
</dbReference>
<dbReference type="AlphaFoldDB" id="A0A2N3G4U6"/>
<dbReference type="Pfam" id="PF03793">
    <property type="entry name" value="PASTA"/>
    <property type="match status" value="1"/>
</dbReference>
<protein>
    <recommendedName>
        <fullName evidence="4">PASTA domain-containing protein</fullName>
    </recommendedName>
</protein>
<dbReference type="CDD" id="cd06577">
    <property type="entry name" value="PASTA_pknB"/>
    <property type="match status" value="1"/>
</dbReference>
<proteinExistence type="predicted"/>
<dbReference type="GO" id="GO:0008745">
    <property type="term" value="F:N-acetylmuramoyl-L-alanine amidase activity"/>
    <property type="evidence" value="ECO:0007669"/>
    <property type="project" value="InterPro"/>
</dbReference>
<sequence>MIEITNEFFSGKGAELCRSSLKAERRKKVRHVRNTILMVAGILVMGGLVAGLVAMISMRSGGLTVPRLVGMKYEDAKKKVEALGLFIEIDPMQDSSGNCLKLKVEIQNPKSGAGVEAKELVTVRLAGLHESPEFVRDLEKKSSGANPDQAPPAPAPTVDSAPPPQTSGNGRSVCLDPGHSRHSGNETDPATGLNVGDNGGATGEIQAMWDLALKAKAALEQAGYSVRLTKDSADASVSLRTRADIGNTCAIMVRLHYDNTGFTGVMRPPPNAARCPVSDPSRVTVVDPNVASASDSLARAVAASLGLSVKDDTGGTSRGNTTPPGHPTCLIGSVLSRVPVICIENKVDSVRNNPTGQDQVASQIVAGVNAYFQSN</sequence>
<comment type="caution">
    <text evidence="5">The sequence shown here is derived from an EMBL/GenBank/DDBJ whole genome shotgun (WGS) entry which is preliminary data.</text>
</comment>
<dbReference type="Gene3D" id="3.30.10.20">
    <property type="match status" value="1"/>
</dbReference>
<evidence type="ECO:0000313" key="5">
    <source>
        <dbReference type="EMBL" id="PKQ27618.1"/>
    </source>
</evidence>
<dbReference type="InterPro" id="IPR050695">
    <property type="entry name" value="N-acetylmuramoyl_amidase_3"/>
</dbReference>
<dbReference type="PROSITE" id="PS51178">
    <property type="entry name" value="PASTA"/>
    <property type="match status" value="1"/>
</dbReference>
<dbReference type="Proteomes" id="UP000233654">
    <property type="component" value="Unassembled WGS sequence"/>
</dbReference>
<evidence type="ECO:0000256" key="3">
    <source>
        <dbReference type="SAM" id="Phobius"/>
    </source>
</evidence>
<feature type="transmembrane region" description="Helical" evidence="3">
    <location>
        <begin position="35"/>
        <end position="58"/>
    </location>
</feature>
<name>A0A2N3G4U6_9ACTN</name>
<feature type="compositionally biased region" description="Pro residues" evidence="2">
    <location>
        <begin position="149"/>
        <end position="165"/>
    </location>
</feature>
<dbReference type="GO" id="GO:0030288">
    <property type="term" value="C:outer membrane-bounded periplasmic space"/>
    <property type="evidence" value="ECO:0007669"/>
    <property type="project" value="TreeGrafter"/>
</dbReference>
<keyword evidence="1" id="KW-0378">Hydrolase</keyword>
<keyword evidence="3" id="KW-0472">Membrane</keyword>
<organism evidence="5 6">
    <name type="scientific">Candidatus Anoxymicrobium japonicum</name>
    <dbReference type="NCBI Taxonomy" id="2013648"/>
    <lineage>
        <taxon>Bacteria</taxon>
        <taxon>Bacillati</taxon>
        <taxon>Actinomycetota</taxon>
        <taxon>Candidatus Geothermincolia</taxon>
        <taxon>Candidatus Geothermincolales</taxon>
        <taxon>Candidatus Anoxymicrobiaceae</taxon>
        <taxon>Candidatus Anoxymicrobium</taxon>
    </lineage>
</organism>
<dbReference type="InterPro" id="IPR002508">
    <property type="entry name" value="MurNAc-LAA_cat"/>
</dbReference>
<feature type="region of interest" description="Disordered" evidence="2">
    <location>
        <begin position="137"/>
        <end position="198"/>
    </location>
</feature>
<accession>A0A2N3G4U6</accession>
<evidence type="ECO:0000256" key="2">
    <source>
        <dbReference type="SAM" id="MobiDB-lite"/>
    </source>
</evidence>
<keyword evidence="3" id="KW-1133">Transmembrane helix</keyword>
<evidence type="ECO:0000313" key="6">
    <source>
        <dbReference type="Proteomes" id="UP000233654"/>
    </source>
</evidence>
<reference evidence="5 6" key="1">
    <citation type="journal article" date="2017" name="ISME J.">
        <title>Potential for microbial H2 and metal transformations associated with novel bacteria and archaea in deep terrestrial subsurface sediments.</title>
        <authorList>
            <person name="Hernsdorf A.W."/>
            <person name="Amano Y."/>
            <person name="Miyakawa K."/>
            <person name="Ise K."/>
            <person name="Suzuki Y."/>
            <person name="Anantharaman K."/>
            <person name="Probst A."/>
            <person name="Burstein D."/>
            <person name="Thomas B.C."/>
            <person name="Banfield J.F."/>
        </authorList>
    </citation>
    <scope>NUCLEOTIDE SEQUENCE [LARGE SCALE GENOMIC DNA]</scope>
    <source>
        <strain evidence="5">HGW-Actinobacteria-3</strain>
    </source>
</reference>
<feature type="domain" description="PASTA" evidence="4">
    <location>
        <begin position="59"/>
        <end position="127"/>
    </location>
</feature>
<keyword evidence="3" id="KW-0812">Transmembrane</keyword>
<dbReference type="SUPFAM" id="SSF53187">
    <property type="entry name" value="Zn-dependent exopeptidases"/>
    <property type="match status" value="1"/>
</dbReference>
<evidence type="ECO:0000259" key="4">
    <source>
        <dbReference type="PROSITE" id="PS51178"/>
    </source>
</evidence>
<dbReference type="GO" id="GO:0009253">
    <property type="term" value="P:peptidoglycan catabolic process"/>
    <property type="evidence" value="ECO:0007669"/>
    <property type="project" value="InterPro"/>
</dbReference>